<dbReference type="SUPFAM" id="SSF47616">
    <property type="entry name" value="GST C-terminal domain-like"/>
    <property type="match status" value="1"/>
</dbReference>
<accession>A0A2G9S2H9</accession>
<dbReference type="OrthoDB" id="5844513at2759"/>
<sequence length="137" mass="15144">MKLFLSEGNPHGVKVLAAAGIWAAQVEIQRLQQEEKVVPFLSQPKLPALELDNGSFLFTPNAICRCFYLSAGKETSDLINQWLEWEATELQPSVSAALYAHVVQGRKKEDVLQTVNNSLVYIAQNITKKAYLAGVSV</sequence>
<gene>
    <name evidence="2" type="ORF">AB205_0158060</name>
</gene>
<organism evidence="2">
    <name type="scientific">Aquarana catesbeiana</name>
    <name type="common">American bullfrog</name>
    <name type="synonym">Rana catesbeiana</name>
    <dbReference type="NCBI Taxonomy" id="8400"/>
    <lineage>
        <taxon>Eukaryota</taxon>
        <taxon>Metazoa</taxon>
        <taxon>Chordata</taxon>
        <taxon>Craniata</taxon>
        <taxon>Vertebrata</taxon>
        <taxon>Euteleostomi</taxon>
        <taxon>Amphibia</taxon>
        <taxon>Batrachia</taxon>
        <taxon>Anura</taxon>
        <taxon>Neobatrachia</taxon>
        <taxon>Ranoidea</taxon>
        <taxon>Ranidae</taxon>
        <taxon>Aquarana</taxon>
    </lineage>
</organism>
<dbReference type="EMBL" id="KV927358">
    <property type="protein sequence ID" value="PIO34352.1"/>
    <property type="molecule type" value="Genomic_DNA"/>
</dbReference>
<dbReference type="FunFam" id="3.40.30.10:FF:000136">
    <property type="entry name" value="methionine--tRNA ligase, cytoplasmic"/>
    <property type="match status" value="1"/>
</dbReference>
<dbReference type="InterPro" id="IPR036282">
    <property type="entry name" value="Glutathione-S-Trfase_C_sf"/>
</dbReference>
<dbReference type="InterPro" id="IPR041598">
    <property type="entry name" value="MARS_N"/>
</dbReference>
<reference evidence="2" key="1">
    <citation type="submission" date="2017-08" db="EMBL/GenBank/DDBJ databases">
        <title>Assembly of the North American Bullfrog Genome.</title>
        <authorList>
            <person name="Warren R.L."/>
            <person name="Vandervalk B.P."/>
            <person name="Kucuk E."/>
            <person name="Birol I."/>
            <person name="Helbing C."/>
            <person name="Pandoh P."/>
            <person name="Behsaz B."/>
            <person name="Mohamadi H."/>
            <person name="Chu J."/>
            <person name="Jackman S."/>
            <person name="Hammond S.A."/>
            <person name="Veldhoen N."/>
            <person name="Kirk H."/>
            <person name="Zhao Y."/>
            <person name="Coope R."/>
            <person name="Pleasance S."/>
            <person name="Moore R."/>
            <person name="Holt R."/>
        </authorList>
    </citation>
    <scope>NUCLEOTIDE SEQUENCE</scope>
    <source>
        <strain evidence="2">Bruno</strain>
        <tissue evidence="2">Liver</tissue>
    </source>
</reference>
<feature type="domain" description="Methionine--tRNA ligase N-terminal" evidence="1">
    <location>
        <begin position="1"/>
        <end position="72"/>
    </location>
</feature>
<dbReference type="AlphaFoldDB" id="A0A2G9S2H9"/>
<protein>
    <recommendedName>
        <fullName evidence="1">Methionine--tRNA ligase N-terminal domain-containing protein</fullName>
    </recommendedName>
</protein>
<evidence type="ECO:0000313" key="2">
    <source>
        <dbReference type="EMBL" id="PIO34352.1"/>
    </source>
</evidence>
<evidence type="ECO:0000259" key="1">
    <source>
        <dbReference type="Pfam" id="PF18485"/>
    </source>
</evidence>
<name>A0A2G9S2H9_AQUCT</name>
<dbReference type="Gene3D" id="3.40.30.10">
    <property type="entry name" value="Glutaredoxin"/>
    <property type="match status" value="1"/>
</dbReference>
<dbReference type="Pfam" id="PF18485">
    <property type="entry name" value="GST_N_5"/>
    <property type="match status" value="1"/>
</dbReference>
<proteinExistence type="predicted"/>